<dbReference type="OrthoDB" id="9781333at2"/>
<dbReference type="SUPFAM" id="SSF52091">
    <property type="entry name" value="SpoIIaa-like"/>
    <property type="match status" value="1"/>
</dbReference>
<evidence type="ECO:0000256" key="2">
    <source>
        <dbReference type="RuleBase" id="RU003749"/>
    </source>
</evidence>
<dbReference type="InterPro" id="IPR003658">
    <property type="entry name" value="Anti-sigma_ant"/>
</dbReference>
<dbReference type="KEGG" id="tpx:Turpa_0502"/>
<dbReference type="GO" id="GO:0043856">
    <property type="term" value="F:anti-sigma factor antagonist activity"/>
    <property type="evidence" value="ECO:0007669"/>
    <property type="project" value="InterPro"/>
</dbReference>
<dbReference type="Gene3D" id="3.30.750.24">
    <property type="entry name" value="STAS domain"/>
    <property type="match status" value="1"/>
</dbReference>
<dbReference type="RefSeq" id="WP_014801676.1">
    <property type="nucleotide sequence ID" value="NC_018020.1"/>
</dbReference>
<comment type="similarity">
    <text evidence="1 2">Belongs to the anti-sigma-factor antagonist family.</text>
</comment>
<organism evidence="4 5">
    <name type="scientific">Turneriella parva (strain ATCC BAA-1111 / DSM 21527 / NCTC 11395 / H)</name>
    <name type="common">Leptospira parva</name>
    <dbReference type="NCBI Taxonomy" id="869212"/>
    <lineage>
        <taxon>Bacteria</taxon>
        <taxon>Pseudomonadati</taxon>
        <taxon>Spirochaetota</taxon>
        <taxon>Spirochaetia</taxon>
        <taxon>Leptospirales</taxon>
        <taxon>Leptospiraceae</taxon>
        <taxon>Turneriella</taxon>
    </lineage>
</organism>
<dbReference type="AlphaFoldDB" id="I4B1J9"/>
<dbReference type="HOGENOM" id="CLU_115403_9_3_12"/>
<gene>
    <name evidence="4" type="ordered locus">Turpa_0502</name>
</gene>
<dbReference type="EMBL" id="CP002959">
    <property type="protein sequence ID" value="AFM11156.1"/>
    <property type="molecule type" value="Genomic_DNA"/>
</dbReference>
<dbReference type="InterPro" id="IPR002645">
    <property type="entry name" value="STAS_dom"/>
</dbReference>
<dbReference type="STRING" id="869212.Turpa_0502"/>
<evidence type="ECO:0000313" key="4">
    <source>
        <dbReference type="EMBL" id="AFM11156.1"/>
    </source>
</evidence>
<accession>I4B1J9</accession>
<dbReference type="InterPro" id="IPR036513">
    <property type="entry name" value="STAS_dom_sf"/>
</dbReference>
<dbReference type="CDD" id="cd07043">
    <property type="entry name" value="STAS_anti-anti-sigma_factors"/>
    <property type="match status" value="1"/>
</dbReference>
<dbReference type="PROSITE" id="PS50801">
    <property type="entry name" value="STAS"/>
    <property type="match status" value="1"/>
</dbReference>
<dbReference type="PANTHER" id="PTHR33495">
    <property type="entry name" value="ANTI-SIGMA FACTOR ANTAGONIST TM_1081-RELATED-RELATED"/>
    <property type="match status" value="1"/>
</dbReference>
<reference evidence="4 5" key="1">
    <citation type="submission" date="2012-06" db="EMBL/GenBank/DDBJ databases">
        <title>The complete chromosome of genome of Turneriella parva DSM 21527.</title>
        <authorList>
            <consortium name="US DOE Joint Genome Institute (JGI-PGF)"/>
            <person name="Lucas S."/>
            <person name="Han J."/>
            <person name="Lapidus A."/>
            <person name="Bruce D."/>
            <person name="Goodwin L."/>
            <person name="Pitluck S."/>
            <person name="Peters L."/>
            <person name="Kyrpides N."/>
            <person name="Mavromatis K."/>
            <person name="Ivanova N."/>
            <person name="Mikhailova N."/>
            <person name="Chertkov O."/>
            <person name="Detter J.C."/>
            <person name="Tapia R."/>
            <person name="Han C."/>
            <person name="Land M."/>
            <person name="Hauser L."/>
            <person name="Markowitz V."/>
            <person name="Cheng J.-F."/>
            <person name="Hugenholtz P."/>
            <person name="Woyke T."/>
            <person name="Wu D."/>
            <person name="Gronow S."/>
            <person name="Wellnitz S."/>
            <person name="Brambilla E."/>
            <person name="Klenk H.-P."/>
            <person name="Eisen J.A."/>
        </authorList>
    </citation>
    <scope>NUCLEOTIDE SEQUENCE [LARGE SCALE GENOMIC DNA]</scope>
    <source>
        <strain evidence="5">ATCC BAA-1111 / DSM 21527 / NCTC 11395 / H</strain>
    </source>
</reference>
<evidence type="ECO:0000256" key="1">
    <source>
        <dbReference type="ARBA" id="ARBA00009013"/>
    </source>
</evidence>
<protein>
    <recommendedName>
        <fullName evidence="2">Anti-sigma factor antagonist</fullName>
    </recommendedName>
</protein>
<dbReference type="Proteomes" id="UP000006048">
    <property type="component" value="Chromosome"/>
</dbReference>
<keyword evidence="5" id="KW-1185">Reference proteome</keyword>
<proteinExistence type="inferred from homology"/>
<feature type="domain" description="STAS" evidence="3">
    <location>
        <begin position="8"/>
        <end position="118"/>
    </location>
</feature>
<name>I4B1J9_TURPD</name>
<sequence length="120" mass="13257">MLDKNKGLTFSFKDEPNFTVVQLTGDLNMFSAPELRTALVKHLEKGIARFVLDLTELAFVDSSGIGVLVSFVSMVKKRESSKVVICGLNEQIQNIFEVTRLLSVFNISADLESATKDVMA</sequence>
<evidence type="ECO:0000259" key="3">
    <source>
        <dbReference type="PROSITE" id="PS50801"/>
    </source>
</evidence>
<dbReference type="Pfam" id="PF01740">
    <property type="entry name" value="STAS"/>
    <property type="match status" value="1"/>
</dbReference>
<evidence type="ECO:0000313" key="5">
    <source>
        <dbReference type="Proteomes" id="UP000006048"/>
    </source>
</evidence>
<dbReference type="NCBIfam" id="TIGR00377">
    <property type="entry name" value="ant_ant_sig"/>
    <property type="match status" value="1"/>
</dbReference>